<dbReference type="PANTHER" id="PTHR12526:SF638">
    <property type="entry name" value="SPORE COAT PROTEIN SA"/>
    <property type="match status" value="1"/>
</dbReference>
<dbReference type="AlphaFoldDB" id="Q9EYG5"/>
<evidence type="ECO:0000313" key="2">
    <source>
        <dbReference type="EMBL" id="AAG45944.1"/>
    </source>
</evidence>
<organism evidence="2">
    <name type="scientific">Actinobacillus pleuropneumoniae</name>
    <name type="common">Haemophilus pleuropneumoniae</name>
    <dbReference type="NCBI Taxonomy" id="715"/>
    <lineage>
        <taxon>Bacteria</taxon>
        <taxon>Pseudomonadati</taxon>
        <taxon>Pseudomonadota</taxon>
        <taxon>Gammaproteobacteria</taxon>
        <taxon>Pasteurellales</taxon>
        <taxon>Pasteurellaceae</taxon>
        <taxon>Actinobacillus</taxon>
    </lineage>
</organism>
<dbReference type="SUPFAM" id="SSF53756">
    <property type="entry name" value="UDP-Glycosyltransferase/glycogen phosphorylase"/>
    <property type="match status" value="2"/>
</dbReference>
<proteinExistence type="predicted"/>
<protein>
    <submittedName>
        <fullName evidence="2">Putative glycosyltransferase</fullName>
    </submittedName>
</protein>
<dbReference type="InterPro" id="IPR001296">
    <property type="entry name" value="Glyco_trans_1"/>
</dbReference>
<dbReference type="EMBL" id="AF329453">
    <property type="protein sequence ID" value="AAG45944.1"/>
    <property type="molecule type" value="Genomic_DNA"/>
</dbReference>
<dbReference type="Pfam" id="PF13692">
    <property type="entry name" value="Glyco_trans_1_4"/>
    <property type="match status" value="1"/>
</dbReference>
<keyword evidence="2" id="KW-0808">Transferase</keyword>
<dbReference type="CAZy" id="GT4">
    <property type="family name" value="Glycosyltransferase Family 4"/>
</dbReference>
<dbReference type="Pfam" id="PF00534">
    <property type="entry name" value="Glycos_transf_1"/>
    <property type="match status" value="1"/>
</dbReference>
<reference evidence="2" key="1">
    <citation type="submission" date="2000-12" db="EMBL/GenBank/DDBJ databases">
        <title>Identification of genes involved in biosynthesis of Actinobacillus pleuropneumoniae serotype 1 O-antigen and biological properties of rough mutants.</title>
        <authorList>
            <person name="Labrie J."/>
            <person name="Rioux S."/>
            <person name="Wade M.M."/>
            <person name="Champlin F.R."/>
            <person name="Holman S.C."/>
            <person name="Wilson W.W."/>
            <person name="Savoye C."/>
            <person name="Kobisch M."/>
            <person name="Galarneau C."/>
            <person name="Jacques M."/>
        </authorList>
    </citation>
    <scope>NUCLEOTIDE SEQUENCE</scope>
    <source>
        <strain evidence="2">4074</strain>
    </source>
</reference>
<sequence length="921" mass="105865">MNYMKKEYEELIEKNKLLNYELFNLSKEFKETQDSLSKEIIELKEIKLHSENRVQELERIIFLMENSRSWKMTKYARITGILLRRVHNLLTLLPIAIKKKGGLVNFAKLFYSKLRQGGLKNLQYAIRTFTAHQQSENAFHSSQNVQPEDIDFLFHITKNPNELFEKRILIIAEMSIPQCTKYRVKQKQELFESLGIKSEIVSWTDYIRSKHLISLSSLVIFYRVPAYDSVLSLIGECKRLNIRTFWEVDDLIFDEKVLKESRTINSLDTATVNSLLEGARLYREAMLACGEGVASTPGLAKEMLKAGLKNAYIVENALDLQTLETAKEILSKPSKTNDNKIRIVYGSGTSTHNIDFEEAAPAIAKVLKENSNVIFRIIGMLDLPDYFNGLEKQIERIEFCKYPEYLRYLSECDISIAPLEDYIFNESKSNIKYLEASIVKAASISSPLSAFVSVIESGKNGLIANNSSEWYELFTKLINNVDYRNQLANTAYNFVLERYAPKFIATQLNEFLPTTLEKRKKKRLISFNVFYRPRSFGGATIVAEQINDLIADSNEYEVYEVFVVTTMPPSSFMTAYSVMRYELNNTTIFGICVPNEEMENYENKNIYNIVSDILELVNPDLAHIHCIQGLGVGVVDACTQRNIKTAVTLHDAWWICPRQFMIKADGKFCHQYKIDKNECIKCIGSTSEYLYRSNKLLNSLNKADLLLAPSQYFTDLYQVNLNKKVMVNKNGIKKPIRVLPKFKNKIIRFGYVGGRTNIKGIHLILEAFKKYKFKNAELVVVDNLLNLGQKSYPESDFDGILKYEILPAYTQDNIDEFFNSIDVLLFPTQWKESFGLTVREAIIRNVWVITTDAGGPVEGIIEGVNGNIIPFDSDYKQLAVAIQNVINTYEARDPKEEILLEKMHIATFEEQKNELIQLFKL</sequence>
<dbReference type="Gene3D" id="3.40.50.2000">
    <property type="entry name" value="Glycogen Phosphorylase B"/>
    <property type="match status" value="3"/>
</dbReference>
<dbReference type="CDD" id="cd03823">
    <property type="entry name" value="GT4_ExpE7-like"/>
    <property type="match status" value="1"/>
</dbReference>
<feature type="domain" description="Glycosyl transferase family 1" evidence="1">
    <location>
        <begin position="746"/>
        <end position="892"/>
    </location>
</feature>
<dbReference type="GO" id="GO:1901135">
    <property type="term" value="P:carbohydrate derivative metabolic process"/>
    <property type="evidence" value="ECO:0007669"/>
    <property type="project" value="UniProtKB-ARBA"/>
</dbReference>
<accession>Q9EYG5</accession>
<dbReference type="PANTHER" id="PTHR12526">
    <property type="entry name" value="GLYCOSYLTRANSFERASE"/>
    <property type="match status" value="1"/>
</dbReference>
<evidence type="ECO:0000259" key="1">
    <source>
        <dbReference type="Pfam" id="PF00534"/>
    </source>
</evidence>
<name>Q9EYG5_ACTPL</name>
<dbReference type="GO" id="GO:0016757">
    <property type="term" value="F:glycosyltransferase activity"/>
    <property type="evidence" value="ECO:0007669"/>
    <property type="project" value="InterPro"/>
</dbReference>